<comment type="catalytic activity">
    <reaction evidence="10">
        <text>N(6)-(1,2-dicarboxyethyl)-AMP = fumarate + AMP</text>
        <dbReference type="Rhea" id="RHEA:16853"/>
        <dbReference type="ChEBI" id="CHEBI:29806"/>
        <dbReference type="ChEBI" id="CHEBI:57567"/>
        <dbReference type="ChEBI" id="CHEBI:456215"/>
        <dbReference type="EC" id="4.3.2.2"/>
    </reaction>
    <physiologicalReaction direction="left-to-right" evidence="10">
        <dbReference type="Rhea" id="RHEA:16854"/>
    </physiologicalReaction>
</comment>
<dbReference type="NCBIfam" id="TIGR00928">
    <property type="entry name" value="purB"/>
    <property type="match status" value="1"/>
</dbReference>
<dbReference type="InterPro" id="IPR019468">
    <property type="entry name" value="AdenyloSucc_lyase_C"/>
</dbReference>
<protein>
    <recommendedName>
        <fullName evidence="5 11">Adenylosuccinate lyase</fullName>
        <shortName evidence="12">ASL</shortName>
        <ecNumber evidence="4 11">4.3.2.2</ecNumber>
    </recommendedName>
    <alternativeName>
        <fullName evidence="9 12">Adenylosuccinase</fullName>
    </alternativeName>
</protein>
<evidence type="ECO:0000256" key="12">
    <source>
        <dbReference type="RuleBase" id="RU361172"/>
    </source>
</evidence>
<dbReference type="Proteomes" id="UP001431532">
    <property type="component" value="Unassembled WGS sequence"/>
</dbReference>
<dbReference type="InterPro" id="IPR022761">
    <property type="entry name" value="Fumarate_lyase_N"/>
</dbReference>
<dbReference type="Gene3D" id="1.20.200.10">
    <property type="entry name" value="Fumarase/aspartase (Central domain)"/>
    <property type="match status" value="1"/>
</dbReference>
<evidence type="ECO:0000256" key="3">
    <source>
        <dbReference type="ARBA" id="ARBA00008273"/>
    </source>
</evidence>
<dbReference type="PRINTS" id="PR00149">
    <property type="entry name" value="FUMRATELYASE"/>
</dbReference>
<keyword evidence="7 12" id="KW-0456">Lyase</keyword>
<dbReference type="InterPro" id="IPR008948">
    <property type="entry name" value="L-Aspartase-like"/>
</dbReference>
<evidence type="ECO:0000256" key="8">
    <source>
        <dbReference type="ARBA" id="ARBA00024477"/>
    </source>
</evidence>
<reference evidence="14" key="1">
    <citation type="submission" date="2023-05" db="EMBL/GenBank/DDBJ databases">
        <title>Mariniplasma microaerophilum sp. nov., a novel anaerobic mollicute isolated from terrestrial mud volcano, Taman Peninsula, Russia.</title>
        <authorList>
            <person name="Khomyakova M.A."/>
            <person name="Merkel A.Y."/>
            <person name="Slobodkin A.I."/>
        </authorList>
    </citation>
    <scope>NUCLEOTIDE SEQUENCE</scope>
    <source>
        <strain evidence="14">M4Ah</strain>
    </source>
</reference>
<dbReference type="InterPro" id="IPR004769">
    <property type="entry name" value="Pur_lyase"/>
</dbReference>
<dbReference type="EMBL" id="JASCXW010000005">
    <property type="protein sequence ID" value="MDI6452517.1"/>
    <property type="molecule type" value="Genomic_DNA"/>
</dbReference>
<comment type="pathway">
    <text evidence="1 12">Purine metabolism; IMP biosynthesis via de novo pathway; 5-amino-1-(5-phospho-D-ribosyl)imidazole-4-carboxamide from 5-amino-1-(5-phospho-D-ribosyl)imidazole-4-carboxylate: step 2/2.</text>
</comment>
<dbReference type="RefSeq" id="WP_282838932.1">
    <property type="nucleotide sequence ID" value="NZ_JASCXW010000005.1"/>
</dbReference>
<dbReference type="PANTHER" id="PTHR43172">
    <property type="entry name" value="ADENYLOSUCCINATE LYASE"/>
    <property type="match status" value="1"/>
</dbReference>
<dbReference type="GO" id="GO:0004018">
    <property type="term" value="F:N6-(1,2-dicarboxyethyl)AMP AMP-lyase (fumarate-forming) activity"/>
    <property type="evidence" value="ECO:0007669"/>
    <property type="project" value="UniProtKB-UniRule"/>
</dbReference>
<evidence type="ECO:0000256" key="7">
    <source>
        <dbReference type="ARBA" id="ARBA00023239"/>
    </source>
</evidence>
<evidence type="ECO:0000256" key="11">
    <source>
        <dbReference type="NCBIfam" id="TIGR00928"/>
    </source>
</evidence>
<evidence type="ECO:0000256" key="4">
    <source>
        <dbReference type="ARBA" id="ARBA00012339"/>
    </source>
</evidence>
<dbReference type="PANTHER" id="PTHR43172:SF1">
    <property type="entry name" value="ADENYLOSUCCINATE LYASE"/>
    <property type="match status" value="1"/>
</dbReference>
<dbReference type="Gene3D" id="1.10.40.30">
    <property type="entry name" value="Fumarase/aspartase (C-terminal domain)"/>
    <property type="match status" value="1"/>
</dbReference>
<dbReference type="FunFam" id="1.20.200.10:FF:000008">
    <property type="entry name" value="Adenylosuccinate lyase"/>
    <property type="match status" value="1"/>
</dbReference>
<accession>A0AAW6U7P8</accession>
<evidence type="ECO:0000256" key="6">
    <source>
        <dbReference type="ARBA" id="ARBA00022755"/>
    </source>
</evidence>
<evidence type="ECO:0000256" key="5">
    <source>
        <dbReference type="ARBA" id="ARBA00017058"/>
    </source>
</evidence>
<feature type="domain" description="Adenylosuccinate lyase C-terminal" evidence="13">
    <location>
        <begin position="348"/>
        <end position="428"/>
    </location>
</feature>
<keyword evidence="15" id="KW-1185">Reference proteome</keyword>
<dbReference type="InterPro" id="IPR024083">
    <property type="entry name" value="Fumarase/histidase_N"/>
</dbReference>
<comment type="similarity">
    <text evidence="3 12">Belongs to the lyase 1 family. Adenylosuccinate lyase subfamily.</text>
</comment>
<evidence type="ECO:0000256" key="1">
    <source>
        <dbReference type="ARBA" id="ARBA00004706"/>
    </source>
</evidence>
<comment type="pathway">
    <text evidence="2 12">Purine metabolism; AMP biosynthesis via de novo pathway; AMP from IMP: step 2/2.</text>
</comment>
<dbReference type="InterPro" id="IPR000362">
    <property type="entry name" value="Fumarate_lyase_fam"/>
</dbReference>
<dbReference type="AlphaFoldDB" id="A0AAW6U7P8"/>
<dbReference type="GO" id="GO:0044208">
    <property type="term" value="P:'de novo' AMP biosynthetic process"/>
    <property type="evidence" value="ECO:0007669"/>
    <property type="project" value="TreeGrafter"/>
</dbReference>
<dbReference type="InterPro" id="IPR020557">
    <property type="entry name" value="Fumarate_lyase_CS"/>
</dbReference>
<dbReference type="GO" id="GO:0005829">
    <property type="term" value="C:cytosol"/>
    <property type="evidence" value="ECO:0007669"/>
    <property type="project" value="TreeGrafter"/>
</dbReference>
<dbReference type="Gene3D" id="1.10.275.10">
    <property type="entry name" value="Fumarase/aspartase (N-terminal domain)"/>
    <property type="match status" value="1"/>
</dbReference>
<keyword evidence="6 12" id="KW-0658">Purine biosynthesis</keyword>
<dbReference type="Pfam" id="PF00206">
    <property type="entry name" value="Lyase_1"/>
    <property type="match status" value="1"/>
</dbReference>
<dbReference type="PROSITE" id="PS00163">
    <property type="entry name" value="FUMARATE_LYASES"/>
    <property type="match status" value="1"/>
</dbReference>
<evidence type="ECO:0000259" key="13">
    <source>
        <dbReference type="SMART" id="SM00998"/>
    </source>
</evidence>
<dbReference type="CDD" id="cd01360">
    <property type="entry name" value="Adenylsuccinate_lyase_1"/>
    <property type="match status" value="1"/>
</dbReference>
<proteinExistence type="inferred from homology"/>
<comment type="caution">
    <text evidence="14">The sequence shown here is derived from an EMBL/GenBank/DDBJ whole genome shotgun (WGS) entry which is preliminary data.</text>
</comment>
<dbReference type="PRINTS" id="PR00145">
    <property type="entry name" value="ARGSUCLYASE"/>
</dbReference>
<dbReference type="FunFam" id="1.10.40.30:FF:000007">
    <property type="entry name" value="Adenylosuccinate lyase"/>
    <property type="match status" value="1"/>
</dbReference>
<evidence type="ECO:0000256" key="2">
    <source>
        <dbReference type="ARBA" id="ARBA00004734"/>
    </source>
</evidence>
<name>A0AAW6U7P8_9MOLU</name>
<dbReference type="EC" id="4.3.2.2" evidence="4 11"/>
<dbReference type="GO" id="GO:0070626">
    <property type="term" value="F:(S)-2-(5-amino-1-(5-phospho-D-ribosyl)imidazole-4-carboxamido) succinate lyase (fumarate-forming) activity"/>
    <property type="evidence" value="ECO:0007669"/>
    <property type="project" value="TreeGrafter"/>
</dbReference>
<dbReference type="Pfam" id="PF10397">
    <property type="entry name" value="ADSL_C"/>
    <property type="match status" value="1"/>
</dbReference>
<evidence type="ECO:0000256" key="9">
    <source>
        <dbReference type="ARBA" id="ARBA00030717"/>
    </source>
</evidence>
<dbReference type="SUPFAM" id="SSF48557">
    <property type="entry name" value="L-aspartase-like"/>
    <property type="match status" value="1"/>
</dbReference>
<gene>
    <name evidence="14" type="primary">purB</name>
    <name evidence="14" type="ORF">QJ521_02965</name>
</gene>
<evidence type="ECO:0000256" key="10">
    <source>
        <dbReference type="ARBA" id="ARBA00049115"/>
    </source>
</evidence>
<comment type="catalytic activity">
    <reaction evidence="8">
        <text>(2S)-2-[5-amino-1-(5-phospho-beta-D-ribosyl)imidazole-4-carboxamido]succinate = 5-amino-1-(5-phospho-beta-D-ribosyl)imidazole-4-carboxamide + fumarate</text>
        <dbReference type="Rhea" id="RHEA:23920"/>
        <dbReference type="ChEBI" id="CHEBI:29806"/>
        <dbReference type="ChEBI" id="CHEBI:58443"/>
        <dbReference type="ChEBI" id="CHEBI:58475"/>
        <dbReference type="EC" id="4.3.2.2"/>
    </reaction>
    <physiologicalReaction direction="left-to-right" evidence="8">
        <dbReference type="Rhea" id="RHEA:23921"/>
    </physiologicalReaction>
</comment>
<organism evidence="14 15">
    <name type="scientific">Peloplasma aerotolerans</name>
    <dbReference type="NCBI Taxonomy" id="3044389"/>
    <lineage>
        <taxon>Bacteria</taxon>
        <taxon>Bacillati</taxon>
        <taxon>Mycoplasmatota</taxon>
        <taxon>Mollicutes</taxon>
        <taxon>Acholeplasmatales</taxon>
        <taxon>Acholeplasmataceae</taxon>
        <taxon>Peloplasma</taxon>
    </lineage>
</organism>
<evidence type="ECO:0000313" key="14">
    <source>
        <dbReference type="EMBL" id="MDI6452517.1"/>
    </source>
</evidence>
<sequence>MIARYQREIMKELWSETNKFDAYLKVELACSYAWLKQGLFDESTYEALEKASFNLDDIYRIEQETKHDVIAFTKAVSLTLGEEKKWLHYGLTSTDVVDTAQSLILKKVNRILIEDMQKMMAVLKEKALLYKDLPIMGRTHGIHAEVTSFGLKYALWYEDFKRLFNLFIEAAKNVEVAKVSGAVGNYSANGPMIETIAAKKLGLETSNISTQTLQRDRHANYISVIALIGAELEKIAVEIRHLSRTEVKEVSEYFSIDQKGSSAMPHKKNPISSENISGLSRVLKGYMVTAYDNIALWHERDISHSSAERIIIADATTLLDYMLNRYAHTLDQLVVHESQMMRNIDLTQGVVFAQSVLHQLIDQGLVREAAYNIVQSLAHKALNERTSFKELLLGDKDINEYLDKDQIEACFDIKKHLKYIPDIYQKVFGVDISL</sequence>
<dbReference type="SMART" id="SM00998">
    <property type="entry name" value="ADSL_C"/>
    <property type="match status" value="1"/>
</dbReference>
<evidence type="ECO:0000313" key="15">
    <source>
        <dbReference type="Proteomes" id="UP001431532"/>
    </source>
</evidence>